<organism evidence="2 3">
    <name type="scientific">Vitrella brassicaformis (strain CCMP3155)</name>
    <dbReference type="NCBI Taxonomy" id="1169540"/>
    <lineage>
        <taxon>Eukaryota</taxon>
        <taxon>Sar</taxon>
        <taxon>Alveolata</taxon>
        <taxon>Colpodellida</taxon>
        <taxon>Vitrellaceae</taxon>
        <taxon>Vitrella</taxon>
    </lineage>
</organism>
<accession>A0A0G4F905</accession>
<evidence type="ECO:0000313" key="2">
    <source>
        <dbReference type="EMBL" id="CEM09061.1"/>
    </source>
</evidence>
<reference evidence="2 3" key="1">
    <citation type="submission" date="2014-11" db="EMBL/GenBank/DDBJ databases">
        <authorList>
            <person name="Zhu J."/>
            <person name="Qi W."/>
            <person name="Song R."/>
        </authorList>
    </citation>
    <scope>NUCLEOTIDE SEQUENCE [LARGE SCALE GENOMIC DNA]</scope>
</reference>
<feature type="compositionally biased region" description="Pro residues" evidence="1">
    <location>
        <begin position="74"/>
        <end position="98"/>
    </location>
</feature>
<dbReference type="InParanoid" id="A0A0G4F905"/>
<dbReference type="EMBL" id="CDMY01000392">
    <property type="protein sequence ID" value="CEM09061.1"/>
    <property type="molecule type" value="Genomic_DNA"/>
</dbReference>
<feature type="region of interest" description="Disordered" evidence="1">
    <location>
        <begin position="19"/>
        <end position="46"/>
    </location>
</feature>
<name>A0A0G4F905_VITBC</name>
<proteinExistence type="predicted"/>
<feature type="region of interest" description="Disordered" evidence="1">
    <location>
        <begin position="68"/>
        <end position="114"/>
    </location>
</feature>
<dbReference type="Proteomes" id="UP000041254">
    <property type="component" value="Unassembled WGS sequence"/>
</dbReference>
<evidence type="ECO:0000256" key="1">
    <source>
        <dbReference type="SAM" id="MobiDB-lite"/>
    </source>
</evidence>
<sequence length="114" mass="11840">MCTNAAMAPAAAATNAMALRGPVNLSTEAIDTDAADDATGGERRELQRSCPQYLCGWLGPVVPCCRNRVYTGRPPQPPPQPRPPPPPRPRPQPPPYVPPYGAAAPVNSGSGAGD</sequence>
<dbReference type="AlphaFoldDB" id="A0A0G4F905"/>
<evidence type="ECO:0000313" key="3">
    <source>
        <dbReference type="Proteomes" id="UP000041254"/>
    </source>
</evidence>
<keyword evidence="3" id="KW-1185">Reference proteome</keyword>
<dbReference type="VEuPathDB" id="CryptoDB:Vbra_14757"/>
<protein>
    <submittedName>
        <fullName evidence="2">Uncharacterized protein</fullName>
    </submittedName>
</protein>
<gene>
    <name evidence="2" type="ORF">Vbra_14757</name>
</gene>